<name>A0AB39UUA2_9GAMM</name>
<keyword evidence="4 8" id="KW-0566">Pantothenate biosynthesis</keyword>
<organism evidence="9">
    <name type="scientific">Thermohahella caldifontis</name>
    <dbReference type="NCBI Taxonomy" id="3142973"/>
    <lineage>
        <taxon>Bacteria</taxon>
        <taxon>Pseudomonadati</taxon>
        <taxon>Pseudomonadota</taxon>
        <taxon>Gammaproteobacteria</taxon>
        <taxon>Oceanospirillales</taxon>
        <taxon>Hahellaceae</taxon>
        <taxon>Thermohahella</taxon>
    </lineage>
</organism>
<gene>
    <name evidence="8 9" type="primary">panC</name>
    <name evidence="9" type="ORF">AAIA72_13840</name>
</gene>
<keyword evidence="5 8" id="KW-0547">Nucleotide-binding</keyword>
<dbReference type="RefSeq" id="WP_369600897.1">
    <property type="nucleotide sequence ID" value="NZ_CP154858.1"/>
</dbReference>
<feature type="binding site" evidence="8">
    <location>
        <position position="178"/>
    </location>
    <ligand>
        <name>ATP</name>
        <dbReference type="ChEBI" id="CHEBI:30616"/>
    </ligand>
</feature>
<dbReference type="SUPFAM" id="SSF52374">
    <property type="entry name" value="Nucleotidylyl transferase"/>
    <property type="match status" value="1"/>
</dbReference>
<dbReference type="InterPro" id="IPR042176">
    <property type="entry name" value="Pantoate_ligase_C"/>
</dbReference>
<dbReference type="GO" id="GO:0004592">
    <property type="term" value="F:pantoate-beta-alanine ligase activity"/>
    <property type="evidence" value="ECO:0007669"/>
    <property type="project" value="UniProtKB-UniRule"/>
</dbReference>
<keyword evidence="6 8" id="KW-0067">ATP-binding</keyword>
<evidence type="ECO:0000313" key="9">
    <source>
        <dbReference type="EMBL" id="XDT71873.1"/>
    </source>
</evidence>
<comment type="similarity">
    <text evidence="2 8">Belongs to the pantothenate synthetase family.</text>
</comment>
<evidence type="ECO:0000256" key="2">
    <source>
        <dbReference type="ARBA" id="ARBA00009256"/>
    </source>
</evidence>
<comment type="pathway">
    <text evidence="1 8">Cofactor biosynthesis; (R)-pantothenate biosynthesis; (R)-pantothenate from (R)-pantoate and beta-alanine: step 1/1.</text>
</comment>
<comment type="subcellular location">
    <subcellularLocation>
        <location evidence="8">Cytoplasm</location>
    </subcellularLocation>
</comment>
<evidence type="ECO:0000256" key="1">
    <source>
        <dbReference type="ARBA" id="ARBA00004990"/>
    </source>
</evidence>
<dbReference type="KEGG" id="tcd:AAIA72_13840"/>
<protein>
    <recommendedName>
        <fullName evidence="8">Pantothenate synthetase</fullName>
        <shortName evidence="8">PS</shortName>
        <ecNumber evidence="8">6.3.2.1</ecNumber>
    </recommendedName>
    <alternativeName>
        <fullName evidence="8">Pantoate--beta-alanine ligase</fullName>
    </alternativeName>
    <alternativeName>
        <fullName evidence="8">Pantoate-activating enzyme</fullName>
    </alternativeName>
</protein>
<dbReference type="GO" id="GO:0005524">
    <property type="term" value="F:ATP binding"/>
    <property type="evidence" value="ECO:0007669"/>
    <property type="project" value="UniProtKB-KW"/>
</dbReference>
<proteinExistence type="inferred from homology"/>
<feature type="binding site" evidence="8">
    <location>
        <position position="155"/>
    </location>
    <ligand>
        <name>(R)-pantoate</name>
        <dbReference type="ChEBI" id="CHEBI:15980"/>
    </ligand>
</feature>
<dbReference type="InterPro" id="IPR004821">
    <property type="entry name" value="Cyt_trans-like"/>
</dbReference>
<keyword evidence="3 8" id="KW-0436">Ligase</keyword>
<comment type="subunit">
    <text evidence="8">Homodimer.</text>
</comment>
<accession>A0AB39UUA2</accession>
<comment type="function">
    <text evidence="8">Catalyzes the condensation of pantoate with beta-alanine in an ATP-dependent reaction via a pantoyl-adenylate intermediate.</text>
</comment>
<feature type="binding site" evidence="8">
    <location>
        <begin position="186"/>
        <end position="189"/>
    </location>
    <ligand>
        <name>ATP</name>
        <dbReference type="ChEBI" id="CHEBI:30616"/>
    </ligand>
</feature>
<evidence type="ECO:0000256" key="7">
    <source>
        <dbReference type="ARBA" id="ARBA00048258"/>
    </source>
</evidence>
<dbReference type="PANTHER" id="PTHR21299">
    <property type="entry name" value="CYTIDYLATE KINASE/PANTOATE-BETA-ALANINE LIGASE"/>
    <property type="match status" value="1"/>
</dbReference>
<dbReference type="InterPro" id="IPR003721">
    <property type="entry name" value="Pantoate_ligase"/>
</dbReference>
<dbReference type="FunFam" id="3.40.50.620:FF:000013">
    <property type="entry name" value="Pantothenate synthetase"/>
    <property type="match status" value="1"/>
</dbReference>
<dbReference type="InterPro" id="IPR014729">
    <property type="entry name" value="Rossmann-like_a/b/a_fold"/>
</dbReference>
<dbReference type="GO" id="GO:0005829">
    <property type="term" value="C:cytosol"/>
    <property type="evidence" value="ECO:0007669"/>
    <property type="project" value="TreeGrafter"/>
</dbReference>
<feature type="binding site" evidence="8">
    <location>
        <position position="61"/>
    </location>
    <ligand>
        <name>beta-alanine</name>
        <dbReference type="ChEBI" id="CHEBI:57966"/>
    </ligand>
</feature>
<dbReference type="Gene3D" id="3.40.50.620">
    <property type="entry name" value="HUPs"/>
    <property type="match status" value="1"/>
</dbReference>
<evidence type="ECO:0000256" key="4">
    <source>
        <dbReference type="ARBA" id="ARBA00022655"/>
    </source>
</evidence>
<reference evidence="9" key="1">
    <citation type="submission" date="2024-05" db="EMBL/GenBank/DDBJ databases">
        <title>Genome sequencing of novel strain.</title>
        <authorList>
            <person name="Ganbat D."/>
            <person name="Ganbat S."/>
            <person name="Lee S.-J."/>
        </authorList>
    </citation>
    <scope>NUCLEOTIDE SEQUENCE</scope>
    <source>
        <strain evidence="9">SMD15-11</strain>
    </source>
</reference>
<dbReference type="EMBL" id="CP154858">
    <property type="protein sequence ID" value="XDT71873.1"/>
    <property type="molecule type" value="Genomic_DNA"/>
</dbReference>
<sequence>MRTVTTVKDLRATLKRQREQGKRIGFVPTMGNLHEGHLALVRRALELSDYVVTSIFVNPMQFGANEDLDKYPRTLKADQDKLVNAGNHLLFHPDVEEMYPDGMEVQTRVVVPGISEGHCGASRPGHFTGVATVVTKLFNMVQPDVAVFGEKDFQQLAVIRKMVRDLCMPITIEGLPTVREADGLAMSSRNGYLSASERQTAPELYKMLTAIADKIRGGDRRFAVLENEGVERLEGKGFRKDYFHIVDSHTLAPATAETRDITLLAAFFLGSTRLIDNLSLTLEK</sequence>
<evidence type="ECO:0000256" key="8">
    <source>
        <dbReference type="HAMAP-Rule" id="MF_00158"/>
    </source>
</evidence>
<feature type="active site" description="Proton donor" evidence="8">
    <location>
        <position position="37"/>
    </location>
</feature>
<dbReference type="CDD" id="cd00560">
    <property type="entry name" value="PanC"/>
    <property type="match status" value="1"/>
</dbReference>
<dbReference type="GO" id="GO:0015940">
    <property type="term" value="P:pantothenate biosynthetic process"/>
    <property type="evidence" value="ECO:0007669"/>
    <property type="project" value="UniProtKB-UniRule"/>
</dbReference>
<dbReference type="NCBIfam" id="TIGR00125">
    <property type="entry name" value="cyt_tran_rel"/>
    <property type="match status" value="1"/>
</dbReference>
<feature type="binding site" evidence="8">
    <location>
        <position position="61"/>
    </location>
    <ligand>
        <name>(R)-pantoate</name>
        <dbReference type="ChEBI" id="CHEBI:15980"/>
    </ligand>
</feature>
<evidence type="ECO:0000256" key="5">
    <source>
        <dbReference type="ARBA" id="ARBA00022741"/>
    </source>
</evidence>
<dbReference type="FunFam" id="3.30.1300.10:FF:000001">
    <property type="entry name" value="Pantothenate synthetase"/>
    <property type="match status" value="1"/>
</dbReference>
<comment type="catalytic activity">
    <reaction evidence="7 8">
        <text>(R)-pantoate + beta-alanine + ATP = (R)-pantothenate + AMP + diphosphate + H(+)</text>
        <dbReference type="Rhea" id="RHEA:10912"/>
        <dbReference type="ChEBI" id="CHEBI:15378"/>
        <dbReference type="ChEBI" id="CHEBI:15980"/>
        <dbReference type="ChEBI" id="CHEBI:29032"/>
        <dbReference type="ChEBI" id="CHEBI:30616"/>
        <dbReference type="ChEBI" id="CHEBI:33019"/>
        <dbReference type="ChEBI" id="CHEBI:57966"/>
        <dbReference type="ChEBI" id="CHEBI:456215"/>
        <dbReference type="EC" id="6.3.2.1"/>
    </reaction>
</comment>
<comment type="miscellaneous">
    <text evidence="8">The reaction proceeds by a bi uni uni bi ping pong mechanism.</text>
</comment>
<evidence type="ECO:0000256" key="6">
    <source>
        <dbReference type="ARBA" id="ARBA00022840"/>
    </source>
</evidence>
<dbReference type="Gene3D" id="3.30.1300.10">
    <property type="entry name" value="Pantoate-beta-alanine ligase, C-terminal domain"/>
    <property type="match status" value="1"/>
</dbReference>
<feature type="binding site" evidence="8">
    <location>
        <begin position="30"/>
        <end position="37"/>
    </location>
    <ligand>
        <name>ATP</name>
        <dbReference type="ChEBI" id="CHEBI:30616"/>
    </ligand>
</feature>
<keyword evidence="8" id="KW-0963">Cytoplasm</keyword>
<evidence type="ECO:0000256" key="3">
    <source>
        <dbReference type="ARBA" id="ARBA00022598"/>
    </source>
</evidence>
<feature type="binding site" evidence="8">
    <location>
        <begin position="149"/>
        <end position="152"/>
    </location>
    <ligand>
        <name>ATP</name>
        <dbReference type="ChEBI" id="CHEBI:30616"/>
    </ligand>
</feature>
<dbReference type="EC" id="6.3.2.1" evidence="8"/>
<dbReference type="AlphaFoldDB" id="A0AB39UUA2"/>
<dbReference type="HAMAP" id="MF_00158">
    <property type="entry name" value="PanC"/>
    <property type="match status" value="1"/>
</dbReference>
<dbReference type="NCBIfam" id="TIGR00018">
    <property type="entry name" value="panC"/>
    <property type="match status" value="1"/>
</dbReference>
<dbReference type="Pfam" id="PF02569">
    <property type="entry name" value="Pantoate_ligase"/>
    <property type="match status" value="1"/>
</dbReference>
<dbReference type="PANTHER" id="PTHR21299:SF1">
    <property type="entry name" value="PANTOATE--BETA-ALANINE LIGASE"/>
    <property type="match status" value="1"/>
</dbReference>